<evidence type="ECO:0000313" key="2">
    <source>
        <dbReference type="Proteomes" id="UP001500282"/>
    </source>
</evidence>
<proteinExistence type="predicted"/>
<organism evidence="1 2">
    <name type="scientific">Streptomyces javensis</name>
    <dbReference type="NCBI Taxonomy" id="114698"/>
    <lineage>
        <taxon>Bacteria</taxon>
        <taxon>Bacillati</taxon>
        <taxon>Actinomycetota</taxon>
        <taxon>Actinomycetes</taxon>
        <taxon>Kitasatosporales</taxon>
        <taxon>Streptomycetaceae</taxon>
        <taxon>Streptomyces</taxon>
        <taxon>Streptomyces violaceusniger group</taxon>
    </lineage>
</organism>
<evidence type="ECO:0000313" key="1">
    <source>
        <dbReference type="EMBL" id="GAA1276394.1"/>
    </source>
</evidence>
<protein>
    <submittedName>
        <fullName evidence="1">Uncharacterized protein</fullName>
    </submittedName>
</protein>
<sequence>MLLTDLWQQRWPGCPPVGHKLREPYRLTTASTTRRSSRSPDLRDHDAMQLRYFNQTGWTAIFNGTETEIGRMVRVEGWDPATGTALVVDPQRGALRQVTDYVDFSHLERADQVVAAIPGGGWRAHWTDEGPGGSPLTEQVLAWLITSQGRATAITVDAQGHVEDADSADAFIPPGEELQ</sequence>
<dbReference type="EMBL" id="BAAAIH010000020">
    <property type="protein sequence ID" value="GAA1276394.1"/>
    <property type="molecule type" value="Genomic_DNA"/>
</dbReference>
<name>A0ABP4HNG5_9ACTN</name>
<accession>A0ABP4HNG5</accession>
<gene>
    <name evidence="1" type="ORF">GCM10009579_39360</name>
</gene>
<reference evidence="2" key="1">
    <citation type="journal article" date="2019" name="Int. J. Syst. Evol. Microbiol.">
        <title>The Global Catalogue of Microorganisms (GCM) 10K type strain sequencing project: providing services to taxonomists for standard genome sequencing and annotation.</title>
        <authorList>
            <consortium name="The Broad Institute Genomics Platform"/>
            <consortium name="The Broad Institute Genome Sequencing Center for Infectious Disease"/>
            <person name="Wu L."/>
            <person name="Ma J."/>
        </authorList>
    </citation>
    <scope>NUCLEOTIDE SEQUENCE [LARGE SCALE GENOMIC DNA]</scope>
    <source>
        <strain evidence="2">JCM 11448</strain>
    </source>
</reference>
<comment type="caution">
    <text evidence="1">The sequence shown here is derived from an EMBL/GenBank/DDBJ whole genome shotgun (WGS) entry which is preliminary data.</text>
</comment>
<keyword evidence="2" id="KW-1185">Reference proteome</keyword>
<dbReference type="Proteomes" id="UP001500282">
    <property type="component" value="Unassembled WGS sequence"/>
</dbReference>